<dbReference type="RefSeq" id="WP_130970575.1">
    <property type="nucleotide sequence ID" value="NZ_SITJ01000058.1"/>
</dbReference>
<comment type="caution">
    <text evidence="1">The sequence shown here is derived from an EMBL/GenBank/DDBJ whole genome shotgun (WGS) entry which is preliminary data.</text>
</comment>
<dbReference type="EMBL" id="SITJ01000058">
    <property type="protein sequence ID" value="TBL68625.1"/>
    <property type="molecule type" value="Genomic_DNA"/>
</dbReference>
<gene>
    <name evidence="1" type="ORF">EYY96_05525</name>
</gene>
<name>A0ABD7Q6E0_HAFAL</name>
<protein>
    <submittedName>
        <fullName evidence="1">Uncharacterized protein</fullName>
    </submittedName>
</protein>
<accession>A0ABD7Q6E0</accession>
<evidence type="ECO:0000313" key="1">
    <source>
        <dbReference type="EMBL" id="TBL68625.1"/>
    </source>
</evidence>
<organism evidence="1 2">
    <name type="scientific">Hafnia alvei</name>
    <dbReference type="NCBI Taxonomy" id="569"/>
    <lineage>
        <taxon>Bacteria</taxon>
        <taxon>Pseudomonadati</taxon>
        <taxon>Pseudomonadota</taxon>
        <taxon>Gammaproteobacteria</taxon>
        <taxon>Enterobacterales</taxon>
        <taxon>Hafniaceae</taxon>
        <taxon>Hafnia</taxon>
    </lineage>
</organism>
<reference evidence="1 2" key="1">
    <citation type="submission" date="2019-02" db="EMBL/GenBank/DDBJ databases">
        <title>Comparative genomic analysis of the Hafnia genus genomes.</title>
        <authorList>
            <person name="Zhiqiu Y."/>
            <person name="Chao Y."/>
            <person name="Yuhui D."/>
            <person name="Di H."/>
            <person name="Bin L."/>
        </authorList>
    </citation>
    <scope>NUCLEOTIDE SEQUENCE [LARGE SCALE GENOMIC DNA]</scope>
    <source>
        <strain evidence="1 2">PCM_1210</strain>
    </source>
</reference>
<evidence type="ECO:0000313" key="2">
    <source>
        <dbReference type="Proteomes" id="UP000291600"/>
    </source>
</evidence>
<dbReference type="AlphaFoldDB" id="A0ABD7Q6E0"/>
<sequence>MASRVIYVLAAPLAVVVAIASWNYVGVHKQVSQVIKADPRNSGIDVIAHYQWFVNPQTVVFDLRGVSEDKSALDVTRTLLQFSDQMKARSFDRVILSYKGNPRFMLKGNYFHTIGTEYGVQNPMYTLRTLPENIYNLDGSSAFSTWTGGALGVLGKQIEDLTEFNKRWYLSDANDGN</sequence>
<proteinExistence type="predicted"/>
<dbReference type="Proteomes" id="UP000291600">
    <property type="component" value="Unassembled WGS sequence"/>
</dbReference>